<evidence type="ECO:0000313" key="3">
    <source>
        <dbReference type="Proteomes" id="UP000807306"/>
    </source>
</evidence>
<reference evidence="2" key="1">
    <citation type="submission" date="2020-11" db="EMBL/GenBank/DDBJ databases">
        <authorList>
            <consortium name="DOE Joint Genome Institute"/>
            <person name="Ahrendt S."/>
            <person name="Riley R."/>
            <person name="Andreopoulos W."/>
            <person name="Labutti K."/>
            <person name="Pangilinan J."/>
            <person name="Ruiz-Duenas F.J."/>
            <person name="Barrasa J.M."/>
            <person name="Sanchez-Garcia M."/>
            <person name="Camarero S."/>
            <person name="Miyauchi S."/>
            <person name="Serrano A."/>
            <person name="Linde D."/>
            <person name="Babiker R."/>
            <person name="Drula E."/>
            <person name="Ayuso-Fernandez I."/>
            <person name="Pacheco R."/>
            <person name="Padilla G."/>
            <person name="Ferreira P."/>
            <person name="Barriuso J."/>
            <person name="Kellner H."/>
            <person name="Castanera R."/>
            <person name="Alfaro M."/>
            <person name="Ramirez L."/>
            <person name="Pisabarro A.G."/>
            <person name="Kuo A."/>
            <person name="Tritt A."/>
            <person name="Lipzen A."/>
            <person name="He G."/>
            <person name="Yan M."/>
            <person name="Ng V."/>
            <person name="Cullen D."/>
            <person name="Martin F."/>
            <person name="Rosso M.-N."/>
            <person name="Henrissat B."/>
            <person name="Hibbett D."/>
            <person name="Martinez A.T."/>
            <person name="Grigoriev I.V."/>
        </authorList>
    </citation>
    <scope>NUCLEOTIDE SEQUENCE</scope>
    <source>
        <strain evidence="2">CBS 506.95</strain>
    </source>
</reference>
<evidence type="ECO:0000313" key="2">
    <source>
        <dbReference type="EMBL" id="KAF9521868.1"/>
    </source>
</evidence>
<evidence type="ECO:0000256" key="1">
    <source>
        <dbReference type="SAM" id="Coils"/>
    </source>
</evidence>
<sequence length="145" mass="16677">MDPHSIAHRMASQNLDLAAVQQEIELIVAEKDLIEKNLQDAVERFQQVRAMAEILEKRVEDTARVVAEQTILYKSLLARIKEAEIKSDEVQLKLEYFETQTTKKYQERIQQLENECDGLRQINASSETKATMLEACVKALKTELD</sequence>
<dbReference type="EMBL" id="MU157978">
    <property type="protein sequence ID" value="KAF9521868.1"/>
    <property type="molecule type" value="Genomic_DNA"/>
</dbReference>
<feature type="coiled-coil region" evidence="1">
    <location>
        <begin position="17"/>
        <end position="129"/>
    </location>
</feature>
<proteinExistence type="predicted"/>
<dbReference type="SUPFAM" id="SSF57997">
    <property type="entry name" value="Tropomyosin"/>
    <property type="match status" value="1"/>
</dbReference>
<dbReference type="Proteomes" id="UP000807306">
    <property type="component" value="Unassembled WGS sequence"/>
</dbReference>
<dbReference type="AlphaFoldDB" id="A0A9P6JI52"/>
<comment type="caution">
    <text evidence="2">The sequence shown here is derived from an EMBL/GenBank/DDBJ whole genome shotgun (WGS) entry which is preliminary data.</text>
</comment>
<name>A0A9P6JI52_9AGAR</name>
<organism evidence="2 3">
    <name type="scientific">Crepidotus variabilis</name>
    <dbReference type="NCBI Taxonomy" id="179855"/>
    <lineage>
        <taxon>Eukaryota</taxon>
        <taxon>Fungi</taxon>
        <taxon>Dikarya</taxon>
        <taxon>Basidiomycota</taxon>
        <taxon>Agaricomycotina</taxon>
        <taxon>Agaricomycetes</taxon>
        <taxon>Agaricomycetidae</taxon>
        <taxon>Agaricales</taxon>
        <taxon>Agaricineae</taxon>
        <taxon>Crepidotaceae</taxon>
        <taxon>Crepidotus</taxon>
    </lineage>
</organism>
<protein>
    <submittedName>
        <fullName evidence="2">Uncharacterized protein</fullName>
    </submittedName>
</protein>
<keyword evidence="1" id="KW-0175">Coiled coil</keyword>
<gene>
    <name evidence="2" type="ORF">CPB83DRAFT_865179</name>
</gene>
<keyword evidence="3" id="KW-1185">Reference proteome</keyword>
<accession>A0A9P6JI52</accession>